<dbReference type="SUPFAM" id="SSF56601">
    <property type="entry name" value="beta-lactamase/transpeptidase-like"/>
    <property type="match status" value="1"/>
</dbReference>
<gene>
    <name evidence="6" type="ORF">PMG25_12390</name>
</gene>
<reference evidence="6 7" key="1">
    <citation type="submission" date="2023-01" db="EMBL/GenBank/DDBJ databases">
        <title>Novel diversity within Roseofilum (Cyanobacteria; Desertifilaceae) from marine benthic mats with descriptions of four novel species.</title>
        <authorList>
            <person name="Wang Y."/>
            <person name="Berthold D.E."/>
            <person name="Hu J."/>
            <person name="Lefler F.W."/>
            <person name="Laughinghouse H.D. IV."/>
        </authorList>
    </citation>
    <scope>NUCLEOTIDE SEQUENCE [LARGE SCALE GENOMIC DNA]</scope>
    <source>
        <strain evidence="6 7">BLCC-M114</strain>
    </source>
</reference>
<organism evidence="6 7">
    <name type="scientific">Roseofilum capinflatum BLCC-M114</name>
    <dbReference type="NCBI Taxonomy" id="3022440"/>
    <lineage>
        <taxon>Bacteria</taxon>
        <taxon>Bacillati</taxon>
        <taxon>Cyanobacteriota</taxon>
        <taxon>Cyanophyceae</taxon>
        <taxon>Desertifilales</taxon>
        <taxon>Desertifilaceae</taxon>
        <taxon>Roseofilum</taxon>
        <taxon>Roseofilum capinflatum</taxon>
    </lineage>
</organism>
<evidence type="ECO:0000313" key="7">
    <source>
        <dbReference type="Proteomes" id="UP001235849"/>
    </source>
</evidence>
<dbReference type="RefSeq" id="WP_283767211.1">
    <property type="nucleotide sequence ID" value="NZ_JAQOSO010000074.1"/>
</dbReference>
<dbReference type="EC" id="3.5.1.2" evidence="3"/>
<comment type="subunit">
    <text evidence="2">Homotetramer.</text>
</comment>
<evidence type="ECO:0000256" key="1">
    <source>
        <dbReference type="ARBA" id="ARBA00011076"/>
    </source>
</evidence>
<proteinExistence type="inferred from homology"/>
<dbReference type="PANTHER" id="PTHR12544:SF29">
    <property type="entry name" value="GLUTAMINASE"/>
    <property type="match status" value="1"/>
</dbReference>
<dbReference type="EMBL" id="JAQOSO010000074">
    <property type="protein sequence ID" value="MDJ1174895.1"/>
    <property type="molecule type" value="Genomic_DNA"/>
</dbReference>
<evidence type="ECO:0000256" key="3">
    <source>
        <dbReference type="ARBA" id="ARBA00012918"/>
    </source>
</evidence>
<accession>A0ABT7B6W0</accession>
<comment type="similarity">
    <text evidence="1">Belongs to the glutaminase family.</text>
</comment>
<dbReference type="InterPro" id="IPR012338">
    <property type="entry name" value="Beta-lactam/transpept-like"/>
</dbReference>
<comment type="catalytic activity">
    <reaction evidence="5">
        <text>L-glutamine + H2O = L-glutamate + NH4(+)</text>
        <dbReference type="Rhea" id="RHEA:15889"/>
        <dbReference type="ChEBI" id="CHEBI:15377"/>
        <dbReference type="ChEBI" id="CHEBI:28938"/>
        <dbReference type="ChEBI" id="CHEBI:29985"/>
        <dbReference type="ChEBI" id="CHEBI:58359"/>
        <dbReference type="EC" id="3.5.1.2"/>
    </reaction>
</comment>
<sequence>MRDLNSITQSTVEQWLTDIERLDLSGELPSYIPQLAKVDPQHMGIYIQSLDRPGYGWGERDVPLMSVIKPFVLLYALEQMGMDKIKAIVGHLPSDFPYNSVEQLQLDKGFPRNPMINSGAIALCSHLPGLTGIEKCQKFCDWLNDYGQTGLFLDGQLLASVESLPNRINQNLTKMLAQSGNLGSSEAVALDTYQRVCCLSSSLADLVKLGLGLIDPQARTNSEHQLWVTELIQTCGLYEYSREFSRLVGLPTKSGVSGVLLSLIPQQGAIAIYSPLLDSTGNSVVGMALLKQIAAYLHD</sequence>
<name>A0ABT7B6W0_9CYAN</name>
<dbReference type="Pfam" id="PF04960">
    <property type="entry name" value="Glutaminase"/>
    <property type="match status" value="1"/>
</dbReference>
<dbReference type="GO" id="GO:0004359">
    <property type="term" value="F:glutaminase activity"/>
    <property type="evidence" value="ECO:0007669"/>
    <property type="project" value="UniProtKB-EC"/>
</dbReference>
<protein>
    <recommendedName>
        <fullName evidence="3">glutaminase</fullName>
        <ecNumber evidence="3">3.5.1.2</ecNumber>
    </recommendedName>
</protein>
<dbReference type="Proteomes" id="UP001235849">
    <property type="component" value="Unassembled WGS sequence"/>
</dbReference>
<evidence type="ECO:0000256" key="2">
    <source>
        <dbReference type="ARBA" id="ARBA00011881"/>
    </source>
</evidence>
<dbReference type="InterPro" id="IPR015868">
    <property type="entry name" value="Glutaminase"/>
</dbReference>
<evidence type="ECO:0000313" key="6">
    <source>
        <dbReference type="EMBL" id="MDJ1174895.1"/>
    </source>
</evidence>
<evidence type="ECO:0000256" key="4">
    <source>
        <dbReference type="ARBA" id="ARBA00022801"/>
    </source>
</evidence>
<dbReference type="PANTHER" id="PTHR12544">
    <property type="entry name" value="GLUTAMINASE"/>
    <property type="match status" value="1"/>
</dbReference>
<keyword evidence="7" id="KW-1185">Reference proteome</keyword>
<evidence type="ECO:0000256" key="5">
    <source>
        <dbReference type="ARBA" id="ARBA00049534"/>
    </source>
</evidence>
<comment type="caution">
    <text evidence="6">The sequence shown here is derived from an EMBL/GenBank/DDBJ whole genome shotgun (WGS) entry which is preliminary data.</text>
</comment>
<dbReference type="Gene3D" id="3.40.710.10">
    <property type="entry name" value="DD-peptidase/beta-lactamase superfamily"/>
    <property type="match status" value="1"/>
</dbReference>
<keyword evidence="4 6" id="KW-0378">Hydrolase</keyword>